<dbReference type="EMBL" id="KN824310">
    <property type="protein sequence ID" value="KIM25969.1"/>
    <property type="molecule type" value="Genomic_DNA"/>
</dbReference>
<dbReference type="AlphaFoldDB" id="A0A0C3B189"/>
<keyword evidence="2" id="KW-0812">Transmembrane</keyword>
<reference evidence="10" key="2">
    <citation type="submission" date="2015-01" db="EMBL/GenBank/DDBJ databases">
        <title>Evolutionary Origins and Diversification of the Mycorrhizal Mutualists.</title>
        <authorList>
            <consortium name="DOE Joint Genome Institute"/>
            <consortium name="Mycorrhizal Genomics Consortium"/>
            <person name="Kohler A."/>
            <person name="Kuo A."/>
            <person name="Nagy L.G."/>
            <person name="Floudas D."/>
            <person name="Copeland A."/>
            <person name="Barry K.W."/>
            <person name="Cichocki N."/>
            <person name="Veneault-Fourrey C."/>
            <person name="LaButti K."/>
            <person name="Lindquist E.A."/>
            <person name="Lipzen A."/>
            <person name="Lundell T."/>
            <person name="Morin E."/>
            <person name="Murat C."/>
            <person name="Riley R."/>
            <person name="Ohm R."/>
            <person name="Sun H."/>
            <person name="Tunlid A."/>
            <person name="Henrissat B."/>
            <person name="Grigoriev I.V."/>
            <person name="Hibbett D.S."/>
            <person name="Martin F."/>
        </authorList>
    </citation>
    <scope>NUCLEOTIDE SEQUENCE [LARGE SCALE GENOMIC DNA]</scope>
    <source>
        <strain evidence="10">MAFF 305830</strain>
    </source>
</reference>
<dbReference type="Proteomes" id="UP000054097">
    <property type="component" value="Unassembled WGS sequence"/>
</dbReference>
<dbReference type="OrthoDB" id="5985073at2759"/>
<evidence type="ECO:0000313" key="10">
    <source>
        <dbReference type="Proteomes" id="UP000054097"/>
    </source>
</evidence>
<keyword evidence="3 7" id="KW-0732">Signal</keyword>
<feature type="domain" description="WSC" evidence="8">
    <location>
        <begin position="40"/>
        <end position="132"/>
    </location>
</feature>
<protein>
    <recommendedName>
        <fullName evidence="8">WSC domain-containing protein</fullName>
    </recommendedName>
</protein>
<keyword evidence="6" id="KW-0325">Glycoprotein</keyword>
<dbReference type="InterPro" id="IPR051836">
    <property type="entry name" value="Kremen_rcpt"/>
</dbReference>
<evidence type="ECO:0000256" key="6">
    <source>
        <dbReference type="ARBA" id="ARBA00023180"/>
    </source>
</evidence>
<feature type="domain" description="WSC" evidence="8">
    <location>
        <begin position="256"/>
        <end position="352"/>
    </location>
</feature>
<gene>
    <name evidence="9" type="ORF">M408DRAFT_202977</name>
</gene>
<evidence type="ECO:0000256" key="1">
    <source>
        <dbReference type="ARBA" id="ARBA00004167"/>
    </source>
</evidence>
<dbReference type="GO" id="GO:0005886">
    <property type="term" value="C:plasma membrane"/>
    <property type="evidence" value="ECO:0007669"/>
    <property type="project" value="TreeGrafter"/>
</dbReference>
<dbReference type="InterPro" id="IPR002889">
    <property type="entry name" value="WSC_carb-bd"/>
</dbReference>
<dbReference type="PANTHER" id="PTHR24269:SF16">
    <property type="entry name" value="PROTEIN SLG1"/>
    <property type="match status" value="1"/>
</dbReference>
<dbReference type="STRING" id="933852.A0A0C3B189"/>
<keyword evidence="5" id="KW-0472">Membrane</keyword>
<dbReference type="Pfam" id="PF01822">
    <property type="entry name" value="WSC"/>
    <property type="match status" value="4"/>
</dbReference>
<dbReference type="HOGENOM" id="CLU_026396_0_0_1"/>
<name>A0A0C3B189_SERVB</name>
<accession>A0A0C3B189</accession>
<feature type="domain" description="WSC" evidence="8">
    <location>
        <begin position="145"/>
        <end position="240"/>
    </location>
</feature>
<evidence type="ECO:0000259" key="8">
    <source>
        <dbReference type="PROSITE" id="PS51212"/>
    </source>
</evidence>
<dbReference type="PROSITE" id="PS51212">
    <property type="entry name" value="WSC"/>
    <property type="match status" value="4"/>
</dbReference>
<feature type="signal peptide" evidence="7">
    <location>
        <begin position="1"/>
        <end position="18"/>
    </location>
</feature>
<evidence type="ECO:0000256" key="7">
    <source>
        <dbReference type="SAM" id="SignalP"/>
    </source>
</evidence>
<evidence type="ECO:0000256" key="3">
    <source>
        <dbReference type="ARBA" id="ARBA00022729"/>
    </source>
</evidence>
<proteinExistence type="predicted"/>
<evidence type="ECO:0000256" key="4">
    <source>
        <dbReference type="ARBA" id="ARBA00022989"/>
    </source>
</evidence>
<keyword evidence="4" id="KW-1133">Transmembrane helix</keyword>
<dbReference type="PANTHER" id="PTHR24269">
    <property type="entry name" value="KREMEN PROTEIN"/>
    <property type="match status" value="1"/>
</dbReference>
<organism evidence="9 10">
    <name type="scientific">Serendipita vermifera MAFF 305830</name>
    <dbReference type="NCBI Taxonomy" id="933852"/>
    <lineage>
        <taxon>Eukaryota</taxon>
        <taxon>Fungi</taxon>
        <taxon>Dikarya</taxon>
        <taxon>Basidiomycota</taxon>
        <taxon>Agaricomycotina</taxon>
        <taxon>Agaricomycetes</taxon>
        <taxon>Sebacinales</taxon>
        <taxon>Serendipitaceae</taxon>
        <taxon>Serendipita</taxon>
    </lineage>
</organism>
<keyword evidence="10" id="KW-1185">Reference proteome</keyword>
<evidence type="ECO:0000256" key="2">
    <source>
        <dbReference type="ARBA" id="ARBA00022692"/>
    </source>
</evidence>
<reference evidence="9 10" key="1">
    <citation type="submission" date="2014-04" db="EMBL/GenBank/DDBJ databases">
        <authorList>
            <consortium name="DOE Joint Genome Institute"/>
            <person name="Kuo A."/>
            <person name="Zuccaro A."/>
            <person name="Kohler A."/>
            <person name="Nagy L.G."/>
            <person name="Floudas D."/>
            <person name="Copeland A."/>
            <person name="Barry K.W."/>
            <person name="Cichocki N."/>
            <person name="Veneault-Fourrey C."/>
            <person name="LaButti K."/>
            <person name="Lindquist E.A."/>
            <person name="Lipzen A."/>
            <person name="Lundell T."/>
            <person name="Morin E."/>
            <person name="Murat C."/>
            <person name="Sun H."/>
            <person name="Tunlid A."/>
            <person name="Henrissat B."/>
            <person name="Grigoriev I.V."/>
            <person name="Hibbett D.S."/>
            <person name="Martin F."/>
            <person name="Nordberg H.P."/>
            <person name="Cantor M.N."/>
            <person name="Hua S.X."/>
        </authorList>
    </citation>
    <scope>NUCLEOTIDE SEQUENCE [LARGE SCALE GENOMIC DNA]</scope>
    <source>
        <strain evidence="9 10">MAFF 305830</strain>
    </source>
</reference>
<evidence type="ECO:0000256" key="5">
    <source>
        <dbReference type="ARBA" id="ARBA00023136"/>
    </source>
</evidence>
<feature type="domain" description="WSC" evidence="8">
    <location>
        <begin position="368"/>
        <end position="458"/>
    </location>
</feature>
<dbReference type="SMART" id="SM00321">
    <property type="entry name" value="WSC"/>
    <property type="match status" value="4"/>
</dbReference>
<sequence>MLISTLASLVPFLLATNALPLESRDGPTDNALVARDPGSNWVKIGCYVDTVSPRTLTGAQTVSDTAMTNGYCQQFCASRGFSIAGTEYSKECYCDNTIANPVLADEATCDMTCTGGVETCGGSARLTVWSNQGTPPAPGHETYGDWTGQGCYYDSVASRALPTQISIDQVTIEKCTAACFNGGFQYAGVEYGSECFCGDVIATDSGNVGTSAPDGCTMPCAGNTLEICGGSNRLNILSYTGSSLPSGPSQVPSVGDWDLKGCYSDDVTNRALPVRQTIEGGLTVEKCTDKCFSLGYKFSGVEYGSECYCSNAIGTYPNSGSPQTDGCAMPCEGAPSTEICGGSNRLSLYEYTGSGLSITPTELPSYNDFNSKGCYVDSVNARVLTPLNTAQAPMTVGNCVDACSAAGFTVAGLEFSSECYCGNALPPLSTTEGCVMACAGDSAHLCGGPDRLNVYQKEEAPVIRHYRIRTVRASTGDFLGYVAQNLGAFILPTYTTDVAAAAVYEIDGDATSTIPFSLHQLNPPDANHQYFGPYEGTPNYNIIGTISKTNPGDTKQPTGSTRSQYSLGESAVFSLNAVTSQLTQIWVQDNGVAVPTIPYYYGSGTIGYFMAVINEAAFQSIFTIAVKVNWYLEEVTA</sequence>
<feature type="chain" id="PRO_5002161504" description="WSC domain-containing protein" evidence="7">
    <location>
        <begin position="19"/>
        <end position="637"/>
    </location>
</feature>
<evidence type="ECO:0000313" key="9">
    <source>
        <dbReference type="EMBL" id="KIM25969.1"/>
    </source>
</evidence>
<comment type="subcellular location">
    <subcellularLocation>
        <location evidence="1">Membrane</location>
        <topology evidence="1">Single-pass membrane protein</topology>
    </subcellularLocation>
</comment>